<dbReference type="AlphaFoldDB" id="A0A166CKU5"/>
<feature type="region of interest" description="Disordered" evidence="1">
    <location>
        <begin position="1"/>
        <end position="51"/>
    </location>
</feature>
<dbReference type="EMBL" id="LWMW01000129">
    <property type="protein sequence ID" value="KZX15117.1"/>
    <property type="molecule type" value="Genomic_DNA"/>
</dbReference>
<organism evidence="2 3">
    <name type="scientific">Methanobrevibacter cuticularis</name>
    <dbReference type="NCBI Taxonomy" id="47311"/>
    <lineage>
        <taxon>Archaea</taxon>
        <taxon>Methanobacteriati</taxon>
        <taxon>Methanobacteriota</taxon>
        <taxon>Methanomada group</taxon>
        <taxon>Methanobacteria</taxon>
        <taxon>Methanobacteriales</taxon>
        <taxon>Methanobacteriaceae</taxon>
        <taxon>Methanobrevibacter</taxon>
    </lineage>
</organism>
<comment type="caution">
    <text evidence="2">The sequence shown here is derived from an EMBL/GenBank/DDBJ whole genome shotgun (WGS) entry which is preliminary data.</text>
</comment>
<keyword evidence="3" id="KW-1185">Reference proteome</keyword>
<evidence type="ECO:0000313" key="2">
    <source>
        <dbReference type="EMBL" id="KZX15117.1"/>
    </source>
</evidence>
<feature type="compositionally biased region" description="Basic and acidic residues" evidence="1">
    <location>
        <begin position="12"/>
        <end position="36"/>
    </location>
</feature>
<dbReference type="Proteomes" id="UP000077275">
    <property type="component" value="Unassembled WGS sequence"/>
</dbReference>
<evidence type="ECO:0000313" key="3">
    <source>
        <dbReference type="Proteomes" id="UP000077275"/>
    </source>
</evidence>
<name>A0A166CKU5_9EURY</name>
<protein>
    <submittedName>
        <fullName evidence="2">Uncharacterized protein</fullName>
    </submittedName>
</protein>
<evidence type="ECO:0000256" key="1">
    <source>
        <dbReference type="SAM" id="MobiDB-lite"/>
    </source>
</evidence>
<feature type="compositionally biased region" description="Basic residues" evidence="1">
    <location>
        <begin position="37"/>
        <end position="51"/>
    </location>
</feature>
<dbReference type="OrthoDB" id="78209at2157"/>
<dbReference type="RefSeq" id="WP_169805430.1">
    <property type="nucleotide sequence ID" value="NZ_LWMW01000129.1"/>
</dbReference>
<reference evidence="2 3" key="1">
    <citation type="submission" date="2016-04" db="EMBL/GenBank/DDBJ databases">
        <title>Genome sequence of Methanobrevibacter cuticularis DSM 11139.</title>
        <authorList>
            <person name="Poehlein A."/>
            <person name="Seedorf H."/>
            <person name="Daniel R."/>
        </authorList>
    </citation>
    <scope>NUCLEOTIDE SEQUENCE [LARGE SCALE GENOMIC DNA]</scope>
    <source>
        <strain evidence="2 3">DSM 11139</strain>
    </source>
</reference>
<accession>A0A166CKU5</accession>
<proteinExistence type="predicted"/>
<sequence>MAKPIGTTPTLKGEDAREFLKRMKKPPSEKDREFKRKLNKLGSQRRVRFLS</sequence>
<gene>
    <name evidence="2" type="ORF">MBCUT_17190</name>
</gene>